<keyword evidence="6" id="KW-1185">Reference proteome</keyword>
<dbReference type="PANTHER" id="PTHR43280:SF32">
    <property type="entry name" value="TRANSCRIPTIONAL REGULATORY PROTEIN"/>
    <property type="match status" value="1"/>
</dbReference>
<dbReference type="InterPro" id="IPR014710">
    <property type="entry name" value="RmlC-like_jellyroll"/>
</dbReference>
<dbReference type="PROSITE" id="PS01124">
    <property type="entry name" value="HTH_ARAC_FAMILY_2"/>
    <property type="match status" value="1"/>
</dbReference>
<evidence type="ECO:0000259" key="4">
    <source>
        <dbReference type="PROSITE" id="PS01124"/>
    </source>
</evidence>
<dbReference type="Gene3D" id="2.60.120.10">
    <property type="entry name" value="Jelly Rolls"/>
    <property type="match status" value="1"/>
</dbReference>
<dbReference type="SUPFAM" id="SSF46689">
    <property type="entry name" value="Homeodomain-like"/>
    <property type="match status" value="1"/>
</dbReference>
<dbReference type="AlphaFoldDB" id="A0A0D5NLV0"/>
<dbReference type="GO" id="GO:0043565">
    <property type="term" value="F:sequence-specific DNA binding"/>
    <property type="evidence" value="ECO:0007669"/>
    <property type="project" value="InterPro"/>
</dbReference>
<dbReference type="GO" id="GO:0003700">
    <property type="term" value="F:DNA-binding transcription factor activity"/>
    <property type="evidence" value="ECO:0007669"/>
    <property type="project" value="InterPro"/>
</dbReference>
<evidence type="ECO:0000313" key="5">
    <source>
        <dbReference type="EMBL" id="AJY76231.1"/>
    </source>
</evidence>
<feature type="domain" description="HTH araC/xylS-type" evidence="4">
    <location>
        <begin position="206"/>
        <end position="304"/>
    </location>
</feature>
<evidence type="ECO:0000313" key="6">
    <source>
        <dbReference type="Proteomes" id="UP000032633"/>
    </source>
</evidence>
<sequence length="305" mass="35182">MLWKEGEEMASINRSIKRDRIPVYNFRDAGGTGHETCVELKRLEHLSEFIMNETTRWHRHDHYELFWITGGAGNASVDFQEYFIEAGTMMLISPGQVHAVNLIQPLKGFLLIFSPFYMAGLRESSFERSPVSLSGNIGQPVMTVDEERFDVMNGLLRLLEREYRSDLDHRQTALGSLLNLVMIEADRFSHSKLQDHRNDAGYMLASRFLSRVESDFRTRLRVSDYAALFHVTNNHLIDTVKRIVGRPAGELIRERRLLEAKRLLRYSGLTVDEIACQLSFDDPSYFSRFFKKNTGTSPTAFRSHP</sequence>
<keyword evidence="1" id="KW-0805">Transcription regulation</keyword>
<dbReference type="InterPro" id="IPR037923">
    <property type="entry name" value="HTH-like"/>
</dbReference>
<dbReference type="KEGG" id="pbj:VN24_18775"/>
<name>A0A0D5NLV0_9BACL</name>
<keyword evidence="2" id="KW-0238">DNA-binding</keyword>
<dbReference type="PANTHER" id="PTHR43280">
    <property type="entry name" value="ARAC-FAMILY TRANSCRIPTIONAL REGULATOR"/>
    <property type="match status" value="1"/>
</dbReference>
<keyword evidence="3" id="KW-0804">Transcription</keyword>
<dbReference type="Pfam" id="PF02311">
    <property type="entry name" value="AraC_binding"/>
    <property type="match status" value="1"/>
</dbReference>
<dbReference type="InterPro" id="IPR020449">
    <property type="entry name" value="Tscrpt_reg_AraC-type_HTH"/>
</dbReference>
<dbReference type="STRING" id="1126833.VN24_18775"/>
<dbReference type="PRINTS" id="PR00032">
    <property type="entry name" value="HTHARAC"/>
</dbReference>
<dbReference type="Proteomes" id="UP000032633">
    <property type="component" value="Chromosome"/>
</dbReference>
<evidence type="ECO:0000256" key="3">
    <source>
        <dbReference type="ARBA" id="ARBA00023163"/>
    </source>
</evidence>
<proteinExistence type="predicted"/>
<dbReference type="PATRIC" id="fig|1126833.4.peg.4131"/>
<gene>
    <name evidence="5" type="ORF">VN24_18775</name>
</gene>
<dbReference type="Gene3D" id="1.10.10.60">
    <property type="entry name" value="Homeodomain-like"/>
    <property type="match status" value="1"/>
</dbReference>
<reference evidence="6" key="2">
    <citation type="submission" date="2015-03" db="EMBL/GenBank/DDBJ databases">
        <title>Genome sequence of Paenibacillus beijingensis strain DSM 24997T.</title>
        <authorList>
            <person name="Kwak Y."/>
            <person name="Shin J.-H."/>
        </authorList>
    </citation>
    <scope>NUCLEOTIDE SEQUENCE [LARGE SCALE GENOMIC DNA]</scope>
    <source>
        <strain evidence="6">DSM 24997</strain>
    </source>
</reference>
<dbReference type="SUPFAM" id="SSF51215">
    <property type="entry name" value="Regulatory protein AraC"/>
    <property type="match status" value="1"/>
</dbReference>
<protein>
    <recommendedName>
        <fullName evidence="4">HTH araC/xylS-type domain-containing protein</fullName>
    </recommendedName>
</protein>
<dbReference type="HOGENOM" id="CLU_000445_88_2_9"/>
<evidence type="ECO:0000256" key="1">
    <source>
        <dbReference type="ARBA" id="ARBA00023015"/>
    </source>
</evidence>
<reference evidence="5 6" key="1">
    <citation type="journal article" date="2015" name="J. Biotechnol.">
        <title>Complete genome sequence of Paenibacillus beijingensis 7188(T) (=DSM 24997(T)), a novel rhizobacterium from jujube garden soil.</title>
        <authorList>
            <person name="Kwak Y."/>
            <person name="Shin J.H."/>
        </authorList>
    </citation>
    <scope>NUCLEOTIDE SEQUENCE [LARGE SCALE GENOMIC DNA]</scope>
    <source>
        <strain evidence="5 6">DSM 24997</strain>
    </source>
</reference>
<evidence type="ECO:0000256" key="2">
    <source>
        <dbReference type="ARBA" id="ARBA00023125"/>
    </source>
</evidence>
<accession>A0A0D5NLV0</accession>
<dbReference type="SMART" id="SM00342">
    <property type="entry name" value="HTH_ARAC"/>
    <property type="match status" value="1"/>
</dbReference>
<organism evidence="5 6">
    <name type="scientific">Paenibacillus beijingensis</name>
    <dbReference type="NCBI Taxonomy" id="1126833"/>
    <lineage>
        <taxon>Bacteria</taxon>
        <taxon>Bacillati</taxon>
        <taxon>Bacillota</taxon>
        <taxon>Bacilli</taxon>
        <taxon>Bacillales</taxon>
        <taxon>Paenibacillaceae</taxon>
        <taxon>Paenibacillus</taxon>
    </lineage>
</organism>
<dbReference type="InterPro" id="IPR009057">
    <property type="entry name" value="Homeodomain-like_sf"/>
</dbReference>
<dbReference type="EMBL" id="CP011058">
    <property type="protein sequence ID" value="AJY76231.1"/>
    <property type="molecule type" value="Genomic_DNA"/>
</dbReference>
<dbReference type="Pfam" id="PF12833">
    <property type="entry name" value="HTH_18"/>
    <property type="match status" value="1"/>
</dbReference>
<dbReference type="InterPro" id="IPR018060">
    <property type="entry name" value="HTH_AraC"/>
</dbReference>
<dbReference type="InterPro" id="IPR003313">
    <property type="entry name" value="AraC-bd"/>
</dbReference>